<keyword evidence="2" id="KW-0689">Ribosomal protein</keyword>
<keyword evidence="6" id="KW-1185">Reference proteome</keyword>
<keyword evidence="3" id="KW-0687">Ribonucleoprotein</keyword>
<dbReference type="GO" id="GO:0003735">
    <property type="term" value="F:structural constituent of ribosome"/>
    <property type="evidence" value="ECO:0007669"/>
    <property type="project" value="InterPro"/>
</dbReference>
<protein>
    <recommendedName>
        <fullName evidence="4">Ribosomal eL28/Mak16 domain-containing protein</fullName>
    </recommendedName>
</protein>
<dbReference type="GO" id="GO:1990904">
    <property type="term" value="C:ribonucleoprotein complex"/>
    <property type="evidence" value="ECO:0007669"/>
    <property type="project" value="UniProtKB-KW"/>
</dbReference>
<dbReference type="InterPro" id="IPR002672">
    <property type="entry name" value="Ribosomal_eL28"/>
</dbReference>
<feature type="domain" description="Ribosomal eL28/Mak16" evidence="4">
    <location>
        <begin position="3"/>
        <end position="50"/>
    </location>
</feature>
<organism evidence="5 6">
    <name type="scientific">Papaver atlanticum</name>
    <dbReference type="NCBI Taxonomy" id="357466"/>
    <lineage>
        <taxon>Eukaryota</taxon>
        <taxon>Viridiplantae</taxon>
        <taxon>Streptophyta</taxon>
        <taxon>Embryophyta</taxon>
        <taxon>Tracheophyta</taxon>
        <taxon>Spermatophyta</taxon>
        <taxon>Magnoliopsida</taxon>
        <taxon>Ranunculales</taxon>
        <taxon>Papaveraceae</taxon>
        <taxon>Papaveroideae</taxon>
        <taxon>Papaver</taxon>
    </lineage>
</organism>
<dbReference type="InterPro" id="IPR029004">
    <property type="entry name" value="Ribosomal_eL28/Mak16"/>
</dbReference>
<evidence type="ECO:0000256" key="1">
    <source>
        <dbReference type="ARBA" id="ARBA00007926"/>
    </source>
</evidence>
<comment type="caution">
    <text evidence="5">The sequence shown here is derived from an EMBL/GenBank/DDBJ whole genome shotgun (WGS) entry which is preliminary data.</text>
</comment>
<sequence>KSVQFSKEPNDLYNDNSFKYSGLANAKTVSVKAGKDSGVVLATTMTNKQKK</sequence>
<evidence type="ECO:0000256" key="3">
    <source>
        <dbReference type="ARBA" id="ARBA00023274"/>
    </source>
</evidence>
<dbReference type="GO" id="GO:0006412">
    <property type="term" value="P:translation"/>
    <property type="evidence" value="ECO:0007669"/>
    <property type="project" value="InterPro"/>
</dbReference>
<evidence type="ECO:0000259" key="4">
    <source>
        <dbReference type="Pfam" id="PF01778"/>
    </source>
</evidence>
<dbReference type="Pfam" id="PF01778">
    <property type="entry name" value="Ribosomal_L28e"/>
    <property type="match status" value="1"/>
</dbReference>
<feature type="non-terminal residue" evidence="5">
    <location>
        <position position="1"/>
    </location>
</feature>
<reference evidence="5" key="1">
    <citation type="submission" date="2022-04" db="EMBL/GenBank/DDBJ databases">
        <title>A functionally conserved STORR gene fusion in Papaver species that diverged 16.8 million years ago.</title>
        <authorList>
            <person name="Catania T."/>
        </authorList>
    </citation>
    <scope>NUCLEOTIDE SEQUENCE</scope>
    <source>
        <strain evidence="5">S-188037</strain>
    </source>
</reference>
<evidence type="ECO:0000313" key="5">
    <source>
        <dbReference type="EMBL" id="KAI3850737.1"/>
    </source>
</evidence>
<gene>
    <name evidence="5" type="ORF">MKW98_030797</name>
</gene>
<dbReference type="GO" id="GO:0005840">
    <property type="term" value="C:ribosome"/>
    <property type="evidence" value="ECO:0007669"/>
    <property type="project" value="UniProtKB-KW"/>
</dbReference>
<evidence type="ECO:0000313" key="6">
    <source>
        <dbReference type="Proteomes" id="UP001202328"/>
    </source>
</evidence>
<dbReference type="Gene3D" id="3.30.390.110">
    <property type="match status" value="1"/>
</dbReference>
<dbReference type="EMBL" id="JAJJMB010015994">
    <property type="protein sequence ID" value="KAI3850737.1"/>
    <property type="molecule type" value="Genomic_DNA"/>
</dbReference>
<dbReference type="Proteomes" id="UP001202328">
    <property type="component" value="Unassembled WGS sequence"/>
</dbReference>
<evidence type="ECO:0000256" key="2">
    <source>
        <dbReference type="ARBA" id="ARBA00022980"/>
    </source>
</evidence>
<dbReference type="AlphaFoldDB" id="A0AAD4S0G0"/>
<dbReference type="PANTHER" id="PTHR10544">
    <property type="entry name" value="60S RIBOSOMAL PROTEIN L28"/>
    <property type="match status" value="1"/>
</dbReference>
<name>A0AAD4S0G0_9MAGN</name>
<proteinExistence type="inferred from homology"/>
<accession>A0AAD4S0G0</accession>
<comment type="similarity">
    <text evidence="1">Belongs to the eukaryotic ribosomal protein eL28 family.</text>
</comment>